<dbReference type="EMBL" id="CSTD01000003">
    <property type="protein sequence ID" value="CPR11945.1"/>
    <property type="molecule type" value="Genomic_DNA"/>
</dbReference>
<dbReference type="OrthoDB" id="5524782at2"/>
<proteinExistence type="predicted"/>
<dbReference type="Proteomes" id="UP000198875">
    <property type="component" value="Unassembled WGS sequence"/>
</dbReference>
<organism evidence="1 2">
    <name type="scientific">Mycobacterium bohemicum DSM 44277</name>
    <dbReference type="NCBI Taxonomy" id="1236609"/>
    <lineage>
        <taxon>Bacteria</taxon>
        <taxon>Bacillati</taxon>
        <taxon>Actinomycetota</taxon>
        <taxon>Actinomycetes</taxon>
        <taxon>Mycobacteriales</taxon>
        <taxon>Mycobacteriaceae</taxon>
        <taxon>Mycobacterium</taxon>
    </lineage>
</organism>
<evidence type="ECO:0000313" key="2">
    <source>
        <dbReference type="Proteomes" id="UP000198875"/>
    </source>
</evidence>
<accession>A0A0U0WC90</accession>
<dbReference type="AlphaFoldDB" id="A0A0U0WC90"/>
<dbReference type="RefSeq" id="WP_090350294.1">
    <property type="nucleotide sequence ID" value="NZ_CSTD01000003.1"/>
</dbReference>
<gene>
    <name evidence="1" type="ORF">BN971_03238</name>
</gene>
<evidence type="ECO:0000313" key="1">
    <source>
        <dbReference type="EMBL" id="CPR11945.1"/>
    </source>
</evidence>
<reference evidence="1 2" key="1">
    <citation type="submission" date="2015-03" db="EMBL/GenBank/DDBJ databases">
        <authorList>
            <person name="Murphy D."/>
        </authorList>
    </citation>
    <scope>NUCLEOTIDE SEQUENCE [LARGE SCALE GENOMIC DNA]</scope>
    <source>
        <strain evidence="1 2">DSM 44277</strain>
    </source>
</reference>
<name>A0A0U0WC90_MYCBE</name>
<sequence>MPTTTWKQKRGKLARLSQDLPADHPQLVALRRDLYADRLAEHIKNIVDQAPPFTQEQVDQLRVLLEPTRRELAELGGGDAA</sequence>
<protein>
    <submittedName>
        <fullName evidence="1">PhiRv1 phage protein</fullName>
    </submittedName>
</protein>